<reference evidence="2" key="1">
    <citation type="submission" date="2022-11" db="EMBL/GenBank/DDBJ databases">
        <authorList>
            <person name="Petersen C."/>
        </authorList>
    </citation>
    <scope>NUCLEOTIDE SEQUENCE</scope>
    <source>
        <strain evidence="2">IBT 21917</strain>
    </source>
</reference>
<name>A0A9W9I4C5_9EURO</name>
<feature type="compositionally biased region" description="Basic and acidic residues" evidence="1">
    <location>
        <begin position="42"/>
        <end position="56"/>
    </location>
</feature>
<sequence>MLRLQNMRALRLQRSSLVQKPTTQRSGGVRGISLFKNWKGASSEEHTTERSKRGDTNDPTSNASAAGLKERQENENIADASKSQGTTERGGQKHGKKAKQEHPEAPEPIIGMNDERAQKGN</sequence>
<dbReference type="Proteomes" id="UP001146351">
    <property type="component" value="Unassembled WGS sequence"/>
</dbReference>
<feature type="region of interest" description="Disordered" evidence="1">
    <location>
        <begin position="1"/>
        <end position="121"/>
    </location>
</feature>
<reference evidence="2" key="2">
    <citation type="journal article" date="2023" name="IMA Fungus">
        <title>Comparative genomic study of the Penicillium genus elucidates a diverse pangenome and 15 lateral gene transfer events.</title>
        <authorList>
            <person name="Petersen C."/>
            <person name="Sorensen T."/>
            <person name="Nielsen M.R."/>
            <person name="Sondergaard T.E."/>
            <person name="Sorensen J.L."/>
            <person name="Fitzpatrick D.A."/>
            <person name="Frisvad J.C."/>
            <person name="Nielsen K.L."/>
        </authorList>
    </citation>
    <scope>NUCLEOTIDE SEQUENCE</scope>
    <source>
        <strain evidence="2">IBT 21917</strain>
    </source>
</reference>
<feature type="compositionally biased region" description="Polar residues" evidence="1">
    <location>
        <begin position="13"/>
        <end position="26"/>
    </location>
</feature>
<evidence type="ECO:0000313" key="3">
    <source>
        <dbReference type="Proteomes" id="UP001146351"/>
    </source>
</evidence>
<dbReference type="OrthoDB" id="3945172at2759"/>
<evidence type="ECO:0000313" key="2">
    <source>
        <dbReference type="EMBL" id="KAJ5161665.1"/>
    </source>
</evidence>
<dbReference type="EMBL" id="JAPQKO010000005">
    <property type="protein sequence ID" value="KAJ5161665.1"/>
    <property type="molecule type" value="Genomic_DNA"/>
</dbReference>
<accession>A0A9W9I4C5</accession>
<dbReference type="AlphaFoldDB" id="A0A9W9I4C5"/>
<keyword evidence="3" id="KW-1185">Reference proteome</keyword>
<protein>
    <submittedName>
        <fullName evidence="2">Uncharacterized protein</fullName>
    </submittedName>
</protein>
<gene>
    <name evidence="2" type="ORF">N7492_007057</name>
</gene>
<evidence type="ECO:0000256" key="1">
    <source>
        <dbReference type="SAM" id="MobiDB-lite"/>
    </source>
</evidence>
<organism evidence="2 3">
    <name type="scientific">Penicillium capsulatum</name>
    <dbReference type="NCBI Taxonomy" id="69766"/>
    <lineage>
        <taxon>Eukaryota</taxon>
        <taxon>Fungi</taxon>
        <taxon>Dikarya</taxon>
        <taxon>Ascomycota</taxon>
        <taxon>Pezizomycotina</taxon>
        <taxon>Eurotiomycetes</taxon>
        <taxon>Eurotiomycetidae</taxon>
        <taxon>Eurotiales</taxon>
        <taxon>Aspergillaceae</taxon>
        <taxon>Penicillium</taxon>
    </lineage>
</organism>
<proteinExistence type="predicted"/>
<comment type="caution">
    <text evidence="2">The sequence shown here is derived from an EMBL/GenBank/DDBJ whole genome shotgun (WGS) entry which is preliminary data.</text>
</comment>